<keyword evidence="3" id="KW-1185">Reference proteome</keyword>
<dbReference type="InterPro" id="IPR046524">
    <property type="entry name" value="DUF6701"/>
</dbReference>
<dbReference type="Pfam" id="PF20419">
    <property type="entry name" value="DUF6701"/>
    <property type="match status" value="1"/>
</dbReference>
<dbReference type="AlphaFoldDB" id="M5E7C8"/>
<dbReference type="Proteomes" id="UP000011866">
    <property type="component" value="Chromosome"/>
</dbReference>
<dbReference type="HOGENOM" id="CLU_891190_0_0_6"/>
<feature type="domain" description="DUF6701" evidence="1">
    <location>
        <begin position="3"/>
        <end position="310"/>
    </location>
</feature>
<gene>
    <name evidence="2" type="ORF">TOL_2959</name>
</gene>
<protein>
    <recommendedName>
        <fullName evidence="1">DUF6701 domain-containing protein</fullName>
    </recommendedName>
</protein>
<accession>M5E7C8</accession>
<sequence length="312" mass="33207">MTYSSGPTGRFIPDHFEIAEVTPGRLAATCSTGNLYSGETTTWAEAPEYTFTAHNVGHGITTNYTETGYTKLTAANVFSGIVEPTTDGSQDGTDNNKLAVSLTSNQGSLNIAATDSGVMNYVFSALDDVTYQRSAVAEVAPFIPDLDFSFPTTIADSDGVAVSSLVNFSPDTSAISLRFGRIWLEDGYGPETENLILPLRAEYFDGTGYLINILDDCSGWDDANASADTLTALMTSTGTLVGGSSNADGLLLQAPTAVAGTPDTGKAIITLAVPSWLQGDYDNNGFYEDPKGIASFGIWRGHQRVIYRRELH</sequence>
<dbReference type="EMBL" id="HF680312">
    <property type="protein sequence ID" value="CCU73355.1"/>
    <property type="molecule type" value="Genomic_DNA"/>
</dbReference>
<evidence type="ECO:0000313" key="2">
    <source>
        <dbReference type="EMBL" id="CCU73355.1"/>
    </source>
</evidence>
<dbReference type="STRING" id="187493.CN03_03640"/>
<evidence type="ECO:0000313" key="3">
    <source>
        <dbReference type="Proteomes" id="UP000011866"/>
    </source>
</evidence>
<dbReference type="eggNOG" id="COG3420">
    <property type="taxonomic scope" value="Bacteria"/>
</dbReference>
<proteinExistence type="predicted"/>
<name>M5E7C8_9GAMM</name>
<organism evidence="2 3">
    <name type="scientific">Thalassolituus oleivorans MIL-1</name>
    <dbReference type="NCBI Taxonomy" id="1298593"/>
    <lineage>
        <taxon>Bacteria</taxon>
        <taxon>Pseudomonadati</taxon>
        <taxon>Pseudomonadota</taxon>
        <taxon>Gammaproteobacteria</taxon>
        <taxon>Oceanospirillales</taxon>
        <taxon>Oceanospirillaceae</taxon>
        <taxon>Thalassolituus</taxon>
    </lineage>
</organism>
<reference evidence="2 3" key="1">
    <citation type="journal article" date="2013" name="Genome Announc.">
        <title>Genome Sequence of Thalassolituus oleivorans MIL-1 (DSM 14913T).</title>
        <authorList>
            <person name="Golyshin P.N."/>
            <person name="Werner J."/>
            <person name="Chernikova T.N."/>
            <person name="Tran H."/>
            <person name="Ferrer M."/>
            <person name="Yakimov M.M."/>
            <person name="Teeling H."/>
            <person name="Golyshina O.V."/>
        </authorList>
    </citation>
    <scope>NUCLEOTIDE SEQUENCE [LARGE SCALE GENOMIC DNA]</scope>
    <source>
        <strain evidence="2 3">MIL-1</strain>
    </source>
</reference>
<evidence type="ECO:0000259" key="1">
    <source>
        <dbReference type="Pfam" id="PF20419"/>
    </source>
</evidence>
<dbReference type="KEGG" id="tol:TOL_2959"/>